<gene>
    <name evidence="1" type="ORF">NAES01612_LOCUS8672</name>
</gene>
<dbReference type="AlphaFoldDB" id="A0A7S4NPR4"/>
<proteinExistence type="predicted"/>
<protein>
    <submittedName>
        <fullName evidence="1">Uncharacterized protein</fullName>
    </submittedName>
</protein>
<evidence type="ECO:0000313" key="1">
    <source>
        <dbReference type="EMBL" id="CAE2299705.1"/>
    </source>
</evidence>
<reference evidence="1" key="1">
    <citation type="submission" date="2021-01" db="EMBL/GenBank/DDBJ databases">
        <authorList>
            <person name="Corre E."/>
            <person name="Pelletier E."/>
            <person name="Niang G."/>
            <person name="Scheremetjew M."/>
            <person name="Finn R."/>
            <person name="Kale V."/>
            <person name="Holt S."/>
            <person name="Cochrane G."/>
            <person name="Meng A."/>
            <person name="Brown T."/>
            <person name="Cohen L."/>
        </authorList>
    </citation>
    <scope>NUCLEOTIDE SEQUENCE</scope>
    <source>
        <strain evidence="1">SoJaBio B1-5/56/2</strain>
    </source>
</reference>
<dbReference type="EMBL" id="HBKR01013088">
    <property type="protein sequence ID" value="CAE2299705.1"/>
    <property type="molecule type" value="Transcribed_RNA"/>
</dbReference>
<name>A0A7S4NPR4_9EUKA</name>
<accession>A0A7S4NPR4</accession>
<organism evidence="1">
    <name type="scientific">Paramoeba aestuarina</name>
    <dbReference type="NCBI Taxonomy" id="180227"/>
    <lineage>
        <taxon>Eukaryota</taxon>
        <taxon>Amoebozoa</taxon>
        <taxon>Discosea</taxon>
        <taxon>Flabellinia</taxon>
        <taxon>Dactylopodida</taxon>
        <taxon>Paramoebidae</taxon>
        <taxon>Paramoeba</taxon>
    </lineage>
</organism>
<sequence length="206" mass="23982">MGLLFPHLILIPLYHGRTYTAETIRAACNSHILSLPIFEESQELDKREAHELLHACQIFMGEEGKQREMVLPNQNLTKTLFSPRLQELSFAYQKKNMSWDVKINYSEVTVKIGTEIFVEIDIFDEEKQKPVDVFLDEVFVEVTGEGGLNKRFYAEKTRAKEGIYTVKFSIHREGIFGSFVKFSQQGHTYYQDQLTEIIVQKGWSFF</sequence>